<evidence type="ECO:0000313" key="1">
    <source>
        <dbReference type="EMBL" id="OUQ06213.1"/>
    </source>
</evidence>
<gene>
    <name evidence="1" type="ORF">B5E91_02785</name>
</gene>
<name>A0A1Y4QDW0_9FIRM</name>
<evidence type="ECO:0000313" key="2">
    <source>
        <dbReference type="Proteomes" id="UP000196258"/>
    </source>
</evidence>
<reference evidence="2" key="1">
    <citation type="submission" date="2017-04" db="EMBL/GenBank/DDBJ databases">
        <title>Function of individual gut microbiota members based on whole genome sequencing of pure cultures obtained from chicken caecum.</title>
        <authorList>
            <person name="Medvecky M."/>
            <person name="Cejkova D."/>
            <person name="Polansky O."/>
            <person name="Karasova D."/>
            <person name="Kubasova T."/>
            <person name="Cizek A."/>
            <person name="Rychlik I."/>
        </authorList>
    </citation>
    <scope>NUCLEOTIDE SEQUENCE [LARGE SCALE GENOMIC DNA]</scope>
    <source>
        <strain evidence="2">An149</strain>
    </source>
</reference>
<dbReference type="AlphaFoldDB" id="A0A1Y4QDW0"/>
<sequence length="78" mass="9028">MKTISIFQVQDINNLLKQKNYDYTLKLHDACGSQSLFLQCHGNNCDINELCDVINDYLKNDYIKVFPGSINPYNIIIK</sequence>
<accession>A0A1Y4QDW0</accession>
<dbReference type="Proteomes" id="UP000196258">
    <property type="component" value="Unassembled WGS sequence"/>
</dbReference>
<protein>
    <submittedName>
        <fullName evidence="1">Uncharacterized protein</fullName>
    </submittedName>
</protein>
<dbReference type="RefSeq" id="WP_087254800.1">
    <property type="nucleotide sequence ID" value="NZ_CAJFOD010000083.1"/>
</dbReference>
<comment type="caution">
    <text evidence="1">The sequence shown here is derived from an EMBL/GenBank/DDBJ whole genome shotgun (WGS) entry which is preliminary data.</text>
</comment>
<organism evidence="1 2">
    <name type="scientific">Thomasclavelia spiroformis</name>
    <dbReference type="NCBI Taxonomy" id="29348"/>
    <lineage>
        <taxon>Bacteria</taxon>
        <taxon>Bacillati</taxon>
        <taxon>Bacillota</taxon>
        <taxon>Erysipelotrichia</taxon>
        <taxon>Erysipelotrichales</taxon>
        <taxon>Coprobacillaceae</taxon>
        <taxon>Thomasclavelia</taxon>
    </lineage>
</organism>
<proteinExistence type="predicted"/>
<dbReference type="EMBL" id="NFLB01000002">
    <property type="protein sequence ID" value="OUQ06213.1"/>
    <property type="molecule type" value="Genomic_DNA"/>
</dbReference>